<feature type="domain" description="Methyltransferase FkbM" evidence="1">
    <location>
        <begin position="36"/>
        <end position="204"/>
    </location>
</feature>
<name>A0ABR4ZYE8_9BACT</name>
<evidence type="ECO:0000259" key="1">
    <source>
        <dbReference type="Pfam" id="PF05050"/>
    </source>
</evidence>
<protein>
    <submittedName>
        <fullName evidence="2">SAM-dependent methyltransferase</fullName>
    </submittedName>
</protein>
<gene>
    <name evidence="2" type="ORF">A946_00060</name>
</gene>
<dbReference type="Gene3D" id="3.40.50.150">
    <property type="entry name" value="Vaccinia Virus protein VP39"/>
    <property type="match status" value="1"/>
</dbReference>
<keyword evidence="3" id="KW-1185">Reference proteome</keyword>
<dbReference type="Proteomes" id="UP000031594">
    <property type="component" value="Unassembled WGS sequence"/>
</dbReference>
<organism evidence="2 3">
    <name type="scientific">Methylacidiphilum kamchatkense Kam1</name>
    <dbReference type="NCBI Taxonomy" id="1202785"/>
    <lineage>
        <taxon>Bacteria</taxon>
        <taxon>Pseudomonadati</taxon>
        <taxon>Verrucomicrobiota</taxon>
        <taxon>Methylacidiphilae</taxon>
        <taxon>Methylacidiphilales</taxon>
        <taxon>Methylacidiphilaceae</taxon>
        <taxon>Methylacidiphilum (ex Ratnadevi et al. 2023)</taxon>
    </lineage>
</organism>
<accession>A0ABR4ZYE8</accession>
<dbReference type="Pfam" id="PF05050">
    <property type="entry name" value="Methyltransf_21"/>
    <property type="match status" value="1"/>
</dbReference>
<evidence type="ECO:0000313" key="2">
    <source>
        <dbReference type="EMBL" id="KIE59174.1"/>
    </source>
</evidence>
<dbReference type="PANTHER" id="PTHR36973">
    <property type="entry name" value="SLL1456 PROTEIN-RELATED"/>
    <property type="match status" value="1"/>
</dbReference>
<dbReference type="EMBL" id="JQNX01000001">
    <property type="protein sequence ID" value="KIE59174.1"/>
    <property type="molecule type" value="Genomic_DNA"/>
</dbReference>
<sequence length="232" mass="26685">MLTKPVYWRGAIHRVAAGIEHEKFLKRLIDCKTVVDIGANRGQFALVARHYLPNAMIYSFEPLPKPASVFQSIFKNDPQVILFTGGVGSVVGKFPMNVSQKDDSSSLLPISKLQESFFPGTRKKEEVLVEIAPLDHWIKEDQIYPPALIKIDVQGYELEVLKGIKNFLDHFKYIYIESSFYELYVGQPLADDIINFLYSKQFRFRGIYNLVYDSEKNAVQGDFFFEKRSTKN</sequence>
<reference evidence="2 3" key="1">
    <citation type="submission" date="2014-08" db="EMBL/GenBank/DDBJ databases">
        <title>Methylacidiphilum kamchatkense strain Kam1 draft genome sequence.</title>
        <authorList>
            <person name="Birkeland N.-K."/>
            <person name="Erikstad H.A."/>
        </authorList>
    </citation>
    <scope>NUCLEOTIDE SEQUENCE [LARGE SCALE GENOMIC DNA]</scope>
    <source>
        <strain evidence="2 3">Kam1</strain>
    </source>
</reference>
<dbReference type="GO" id="GO:0008168">
    <property type="term" value="F:methyltransferase activity"/>
    <property type="evidence" value="ECO:0007669"/>
    <property type="project" value="UniProtKB-KW"/>
</dbReference>
<dbReference type="InterPro" id="IPR053188">
    <property type="entry name" value="FkbM_Methyltransferase"/>
</dbReference>
<keyword evidence="2" id="KW-0808">Transferase</keyword>
<dbReference type="InterPro" id="IPR029063">
    <property type="entry name" value="SAM-dependent_MTases_sf"/>
</dbReference>
<dbReference type="SUPFAM" id="SSF53335">
    <property type="entry name" value="S-adenosyl-L-methionine-dependent methyltransferases"/>
    <property type="match status" value="1"/>
</dbReference>
<dbReference type="PANTHER" id="PTHR36973:SF4">
    <property type="entry name" value="NODULATION PROTEIN"/>
    <property type="match status" value="1"/>
</dbReference>
<dbReference type="InterPro" id="IPR006342">
    <property type="entry name" value="FkbM_mtfrase"/>
</dbReference>
<dbReference type="NCBIfam" id="TIGR01444">
    <property type="entry name" value="fkbM_fam"/>
    <property type="match status" value="1"/>
</dbReference>
<dbReference type="GO" id="GO:0032259">
    <property type="term" value="P:methylation"/>
    <property type="evidence" value="ECO:0007669"/>
    <property type="project" value="UniProtKB-KW"/>
</dbReference>
<evidence type="ECO:0000313" key="3">
    <source>
        <dbReference type="Proteomes" id="UP000031594"/>
    </source>
</evidence>
<proteinExistence type="predicted"/>
<comment type="caution">
    <text evidence="2">The sequence shown here is derived from an EMBL/GenBank/DDBJ whole genome shotgun (WGS) entry which is preliminary data.</text>
</comment>
<keyword evidence="2" id="KW-0489">Methyltransferase</keyword>